<reference evidence="2 3" key="1">
    <citation type="submission" date="2018-02" db="EMBL/GenBank/DDBJ databases">
        <authorList>
            <person name="Cohen D.B."/>
            <person name="Kent A.D."/>
        </authorList>
    </citation>
    <scope>NUCLEOTIDE SEQUENCE [LARGE SCALE GENOMIC DNA]</scope>
    <source>
        <strain evidence="2 3">ULC007</strain>
    </source>
</reference>
<accession>A0A2T1DAX3</accession>
<dbReference type="InterPro" id="IPR050484">
    <property type="entry name" value="Transf_Hexapept/Carb_Anhydrase"/>
</dbReference>
<comment type="caution">
    <text evidence="2">The sequence shown here is derived from an EMBL/GenBank/DDBJ whole genome shotgun (WGS) entry which is preliminary data.</text>
</comment>
<proteinExistence type="predicted"/>
<feature type="region of interest" description="Disordered" evidence="1">
    <location>
        <begin position="128"/>
        <end position="168"/>
    </location>
</feature>
<dbReference type="Gene3D" id="2.160.10.10">
    <property type="entry name" value="Hexapeptide repeat proteins"/>
    <property type="match status" value="1"/>
</dbReference>
<dbReference type="STRING" id="1920490.GCA_001895925_01348"/>
<dbReference type="PANTHER" id="PTHR13061">
    <property type="entry name" value="DYNACTIN SUBUNIT P25"/>
    <property type="match status" value="1"/>
</dbReference>
<keyword evidence="3" id="KW-1185">Reference proteome</keyword>
<dbReference type="OrthoDB" id="481965at2"/>
<evidence type="ECO:0000313" key="3">
    <source>
        <dbReference type="Proteomes" id="UP000238634"/>
    </source>
</evidence>
<reference evidence="2 3" key="2">
    <citation type="submission" date="2018-03" db="EMBL/GenBank/DDBJ databases">
        <title>The ancient ancestry and fast evolution of plastids.</title>
        <authorList>
            <person name="Moore K.R."/>
            <person name="Magnabosco C."/>
            <person name="Momper L."/>
            <person name="Gold D.A."/>
            <person name="Bosak T."/>
            <person name="Fournier G.P."/>
        </authorList>
    </citation>
    <scope>NUCLEOTIDE SEQUENCE [LARGE SCALE GENOMIC DNA]</scope>
    <source>
        <strain evidence="2 3">ULC007</strain>
    </source>
</reference>
<dbReference type="GO" id="GO:0043886">
    <property type="term" value="F:structural constituent of carboxysome shell"/>
    <property type="evidence" value="ECO:0007669"/>
    <property type="project" value="UniProtKB-ARBA"/>
</dbReference>
<name>A0A2T1DAX3_9CYAN</name>
<dbReference type="GO" id="GO:0031470">
    <property type="term" value="C:carboxysome"/>
    <property type="evidence" value="ECO:0007669"/>
    <property type="project" value="UniProtKB-ARBA"/>
</dbReference>
<dbReference type="PANTHER" id="PTHR13061:SF29">
    <property type="entry name" value="GAMMA CARBONIC ANHYDRASE-LIKE 1, MITOCHONDRIAL-RELATED"/>
    <property type="match status" value="1"/>
</dbReference>
<protein>
    <submittedName>
        <fullName evidence="2">Carbon dioxide concentrating mechanism protein</fullName>
    </submittedName>
</protein>
<sequence length="209" mass="21280">MYPLPLQLCPIDTTHYLVSGDVTIHEGVAIAPGVLLQADPGSKIIIGAGACIGVGSVLHVHEGTLKVGAGASIGAGVLLVGQVTIGDRACIGSAATILESAVEGGALVAPGSLVGDRSRPLEALESAPIQSTPVSEAPPDPWADPQTPSEAEVLPEDPSPEHSLPEPNPVVIASVYGQSYVNNLLVKLFPQNQQNYNAPDNGHSPNGNS</sequence>
<dbReference type="RefSeq" id="WP_073074008.1">
    <property type="nucleotide sequence ID" value="NZ_MPPI01000028.1"/>
</dbReference>
<dbReference type="AlphaFoldDB" id="A0A2T1DAX3"/>
<dbReference type="SUPFAM" id="SSF51161">
    <property type="entry name" value="Trimeric LpxA-like enzymes"/>
    <property type="match status" value="1"/>
</dbReference>
<organism evidence="2 3">
    <name type="scientific">Phormidesmis priestleyi ULC007</name>
    <dbReference type="NCBI Taxonomy" id="1920490"/>
    <lineage>
        <taxon>Bacteria</taxon>
        <taxon>Bacillati</taxon>
        <taxon>Cyanobacteriota</taxon>
        <taxon>Cyanophyceae</taxon>
        <taxon>Leptolyngbyales</taxon>
        <taxon>Leptolyngbyaceae</taxon>
        <taxon>Phormidesmis</taxon>
    </lineage>
</organism>
<gene>
    <name evidence="2" type="ORF">C7B65_18060</name>
</gene>
<evidence type="ECO:0000313" key="2">
    <source>
        <dbReference type="EMBL" id="PSB17593.1"/>
    </source>
</evidence>
<dbReference type="Proteomes" id="UP000238634">
    <property type="component" value="Unassembled WGS sequence"/>
</dbReference>
<dbReference type="EMBL" id="PVWG01000026">
    <property type="protein sequence ID" value="PSB17593.1"/>
    <property type="molecule type" value="Genomic_DNA"/>
</dbReference>
<dbReference type="InterPro" id="IPR011004">
    <property type="entry name" value="Trimer_LpxA-like_sf"/>
</dbReference>
<evidence type="ECO:0000256" key="1">
    <source>
        <dbReference type="SAM" id="MobiDB-lite"/>
    </source>
</evidence>